<accession>A0ABR2S4M2</accession>
<comment type="caution">
    <text evidence="1">The sequence shown here is derived from an EMBL/GenBank/DDBJ whole genome shotgun (WGS) entry which is preliminary data.</text>
</comment>
<proteinExistence type="predicted"/>
<evidence type="ECO:0000313" key="2">
    <source>
        <dbReference type="Proteomes" id="UP001396334"/>
    </source>
</evidence>
<protein>
    <submittedName>
        <fullName evidence="1">Uncharacterized protein</fullName>
    </submittedName>
</protein>
<dbReference type="EMBL" id="JBBPBN010000017">
    <property type="protein sequence ID" value="KAK9020144.1"/>
    <property type="molecule type" value="Genomic_DNA"/>
</dbReference>
<gene>
    <name evidence="1" type="ORF">V6N11_054637</name>
</gene>
<sequence length="119" mass="13107">MDEKEAISKDEVQVEKTKVETKGQRVEEKGFLDQPTKLPIGVSNLKKASEKIYQVEDSTSSTSLDISLTSSPLECEGADIIDALFELRSVLLCEVCRFSSLFLADSGGRCFVENLANVE</sequence>
<keyword evidence="2" id="KW-1185">Reference proteome</keyword>
<organism evidence="1 2">
    <name type="scientific">Hibiscus sabdariffa</name>
    <name type="common">roselle</name>
    <dbReference type="NCBI Taxonomy" id="183260"/>
    <lineage>
        <taxon>Eukaryota</taxon>
        <taxon>Viridiplantae</taxon>
        <taxon>Streptophyta</taxon>
        <taxon>Embryophyta</taxon>
        <taxon>Tracheophyta</taxon>
        <taxon>Spermatophyta</taxon>
        <taxon>Magnoliopsida</taxon>
        <taxon>eudicotyledons</taxon>
        <taxon>Gunneridae</taxon>
        <taxon>Pentapetalae</taxon>
        <taxon>rosids</taxon>
        <taxon>malvids</taxon>
        <taxon>Malvales</taxon>
        <taxon>Malvaceae</taxon>
        <taxon>Malvoideae</taxon>
        <taxon>Hibiscus</taxon>
    </lineage>
</organism>
<dbReference type="Proteomes" id="UP001396334">
    <property type="component" value="Unassembled WGS sequence"/>
</dbReference>
<evidence type="ECO:0000313" key="1">
    <source>
        <dbReference type="EMBL" id="KAK9020144.1"/>
    </source>
</evidence>
<name>A0ABR2S4M2_9ROSI</name>
<reference evidence="1 2" key="1">
    <citation type="journal article" date="2024" name="G3 (Bethesda)">
        <title>Genome assembly of Hibiscus sabdariffa L. provides insights into metabolisms of medicinal natural products.</title>
        <authorList>
            <person name="Kim T."/>
        </authorList>
    </citation>
    <scope>NUCLEOTIDE SEQUENCE [LARGE SCALE GENOMIC DNA]</scope>
    <source>
        <strain evidence="1">TK-2024</strain>
        <tissue evidence="1">Old leaves</tissue>
    </source>
</reference>